<dbReference type="Pfam" id="PF14416">
    <property type="entry name" value="PMR5N"/>
    <property type="match status" value="1"/>
</dbReference>
<evidence type="ECO:0000256" key="4">
    <source>
        <dbReference type="ARBA" id="ARBA00022968"/>
    </source>
</evidence>
<dbReference type="GO" id="GO:0016020">
    <property type="term" value="C:membrane"/>
    <property type="evidence" value="ECO:0007669"/>
    <property type="project" value="UniProtKB-SubCell"/>
</dbReference>
<name>A0A803NAF1_CHEQI</name>
<evidence type="ECO:0000259" key="10">
    <source>
        <dbReference type="Pfam" id="PF14416"/>
    </source>
</evidence>
<dbReference type="Pfam" id="PF13839">
    <property type="entry name" value="PC-Esterase"/>
    <property type="match status" value="1"/>
</dbReference>
<feature type="transmembrane region" description="Helical" evidence="7">
    <location>
        <begin position="20"/>
        <end position="39"/>
    </location>
</feature>
<feature type="domain" description="Trichome birefringence-like N-terminal" evidence="10">
    <location>
        <begin position="118"/>
        <end position="170"/>
    </location>
</feature>
<feature type="domain" description="Trichome birefringence-like C-terminal" evidence="9">
    <location>
        <begin position="171"/>
        <end position="453"/>
    </location>
</feature>
<evidence type="ECO:0000256" key="3">
    <source>
        <dbReference type="ARBA" id="ARBA00022692"/>
    </source>
</evidence>
<dbReference type="AlphaFoldDB" id="A0A803NAF1"/>
<protein>
    <recommendedName>
        <fullName evidence="13">Trichome birefringence-like N-terminal domain-containing protein</fullName>
    </recommendedName>
</protein>
<dbReference type="GO" id="GO:0016413">
    <property type="term" value="F:O-acetyltransferase activity"/>
    <property type="evidence" value="ECO:0007669"/>
    <property type="project" value="InterPro"/>
</dbReference>
<evidence type="ECO:0000256" key="5">
    <source>
        <dbReference type="ARBA" id="ARBA00022989"/>
    </source>
</evidence>
<keyword evidence="12" id="KW-1185">Reference proteome</keyword>
<accession>A0A803NAF1</accession>
<dbReference type="PANTHER" id="PTHR32285">
    <property type="entry name" value="PROTEIN TRICHOME BIREFRINGENCE-LIKE 9-RELATED"/>
    <property type="match status" value="1"/>
</dbReference>
<evidence type="ECO:0000256" key="6">
    <source>
        <dbReference type="ARBA" id="ARBA00023136"/>
    </source>
</evidence>
<dbReference type="EnsemblPlants" id="AUR62042950-RA">
    <property type="protein sequence ID" value="AUR62042950-RA:cds"/>
    <property type="gene ID" value="AUR62042950"/>
</dbReference>
<evidence type="ECO:0000259" key="9">
    <source>
        <dbReference type="Pfam" id="PF13839"/>
    </source>
</evidence>
<dbReference type="PANTHER" id="PTHR32285:SF241">
    <property type="entry name" value="PROTEIN TRICHOME BIREFRINGENCE-LIKE 4"/>
    <property type="match status" value="1"/>
</dbReference>
<feature type="domain" description="DUF3615" evidence="8">
    <location>
        <begin position="488"/>
        <end position="587"/>
    </location>
</feature>
<keyword evidence="6 7" id="KW-0472">Membrane</keyword>
<comment type="subcellular location">
    <subcellularLocation>
        <location evidence="1">Membrane</location>
        <topology evidence="1">Single-pass membrane protein</topology>
    </subcellularLocation>
</comment>
<evidence type="ECO:0000256" key="1">
    <source>
        <dbReference type="ARBA" id="ARBA00004167"/>
    </source>
</evidence>
<dbReference type="Gramene" id="AUR62042950-RA">
    <property type="protein sequence ID" value="AUR62042950-RA:cds"/>
    <property type="gene ID" value="AUR62042950"/>
</dbReference>
<sequence length="618" mass="70833">MAPLKKLLITQILQRRRIQLIFTTFLLVFSIFILLNFSLTPITETTSSTVPSATSHLRFASNYISSLSSIPRSAAIEDEPSSGSPNPDEIGSYFAKKITSLSILRKKEDDFVRKKGISCDIFDGKWVLDDSGPVYSPGSCPFLDYTFNCFNNGRSDLGYLRYRWQPHGCDIPRFNGKKMLEMLRGKRMVFVGDSLNRNMWESLVCSLRMSLVDKKTVFEVSGKRQFRSEGFYSFKFKDYNCTIEFIRSPFLVQEWKLPSVKGFKARRELLRLDVIQATTSGYHDADYLIFNTGHWWTHNKTRKGKNFFQEDEIVHPELNVTVAYTKALKTWAKWVDKNVNKNKTQVFFAGYSASHFRKGQWNSGGKCDGETEPITDDKYLAAYPWMMKTLESVISKMKTPVVYLNITKMTDYRKDGHPSIYRLPETERRPGMTQDCSHWCLPGVPDSWNQLLYVSLLMSSKSSESLDVELAKKEIIEAHLKRMRVFANRALRLHRSSGGKIYEVVDIHGHGHGIFSHGAVRHLNFAAKRKGDPNAPVEVFFAEFISTRYEKDRANICRPLGLSAQLLQKCNETNGCQFCYLKGVSHPPRGEFAAEIEDLKDYYASCLVWTLSLLEVEA</sequence>
<evidence type="ECO:0000259" key="8">
    <source>
        <dbReference type="Pfam" id="PF12274"/>
    </source>
</evidence>
<organism evidence="11 12">
    <name type="scientific">Chenopodium quinoa</name>
    <name type="common">Quinoa</name>
    <dbReference type="NCBI Taxonomy" id="63459"/>
    <lineage>
        <taxon>Eukaryota</taxon>
        <taxon>Viridiplantae</taxon>
        <taxon>Streptophyta</taxon>
        <taxon>Embryophyta</taxon>
        <taxon>Tracheophyta</taxon>
        <taxon>Spermatophyta</taxon>
        <taxon>Magnoliopsida</taxon>
        <taxon>eudicotyledons</taxon>
        <taxon>Gunneridae</taxon>
        <taxon>Pentapetalae</taxon>
        <taxon>Caryophyllales</taxon>
        <taxon>Chenopodiaceae</taxon>
        <taxon>Chenopodioideae</taxon>
        <taxon>Atripliceae</taxon>
        <taxon>Chenopodium</taxon>
    </lineage>
</organism>
<evidence type="ECO:0000313" key="12">
    <source>
        <dbReference type="Proteomes" id="UP000596660"/>
    </source>
</evidence>
<proteinExistence type="inferred from homology"/>
<dbReference type="Pfam" id="PF12274">
    <property type="entry name" value="DUF3615"/>
    <property type="match status" value="1"/>
</dbReference>
<evidence type="ECO:0000256" key="2">
    <source>
        <dbReference type="ARBA" id="ARBA00007727"/>
    </source>
</evidence>
<dbReference type="InterPro" id="IPR026057">
    <property type="entry name" value="TBL_C"/>
</dbReference>
<evidence type="ECO:0000313" key="11">
    <source>
        <dbReference type="EnsemblPlants" id="AUR62042950-RA:cds"/>
    </source>
</evidence>
<evidence type="ECO:0008006" key="13">
    <source>
        <dbReference type="Google" id="ProtNLM"/>
    </source>
</evidence>
<keyword evidence="5 7" id="KW-1133">Transmembrane helix</keyword>
<dbReference type="InterPro" id="IPR029962">
    <property type="entry name" value="TBL"/>
</dbReference>
<dbReference type="InterPro" id="IPR025846">
    <property type="entry name" value="TBL_N"/>
</dbReference>
<dbReference type="Proteomes" id="UP000596660">
    <property type="component" value="Unplaced"/>
</dbReference>
<reference evidence="11" key="2">
    <citation type="submission" date="2021-03" db="UniProtKB">
        <authorList>
            <consortium name="EnsemblPlants"/>
        </authorList>
    </citation>
    <scope>IDENTIFICATION</scope>
</reference>
<comment type="similarity">
    <text evidence="2">Belongs to the PC-esterase family. TBL subfamily.</text>
</comment>
<reference evidence="11" key="1">
    <citation type="journal article" date="2017" name="Nature">
        <title>The genome of Chenopodium quinoa.</title>
        <authorList>
            <person name="Jarvis D.E."/>
            <person name="Ho Y.S."/>
            <person name="Lightfoot D.J."/>
            <person name="Schmoeckel S.M."/>
            <person name="Li B."/>
            <person name="Borm T.J.A."/>
            <person name="Ohyanagi H."/>
            <person name="Mineta K."/>
            <person name="Michell C.T."/>
            <person name="Saber N."/>
            <person name="Kharbatia N.M."/>
            <person name="Rupper R.R."/>
            <person name="Sharp A.R."/>
            <person name="Dally N."/>
            <person name="Boughton B.A."/>
            <person name="Woo Y.H."/>
            <person name="Gao G."/>
            <person name="Schijlen E.G.W.M."/>
            <person name="Guo X."/>
            <person name="Momin A.A."/>
            <person name="Negrao S."/>
            <person name="Al-Babili S."/>
            <person name="Gehring C."/>
            <person name="Roessner U."/>
            <person name="Jung C."/>
            <person name="Murphy K."/>
            <person name="Arold S.T."/>
            <person name="Gojobori T."/>
            <person name="van der Linden C.G."/>
            <person name="van Loo E.N."/>
            <person name="Jellen E.N."/>
            <person name="Maughan P.J."/>
            <person name="Tester M."/>
        </authorList>
    </citation>
    <scope>NUCLEOTIDE SEQUENCE [LARGE SCALE GENOMIC DNA]</scope>
    <source>
        <strain evidence="11">cv. PI 614886</strain>
    </source>
</reference>
<dbReference type="GO" id="GO:0005794">
    <property type="term" value="C:Golgi apparatus"/>
    <property type="evidence" value="ECO:0007669"/>
    <property type="project" value="TreeGrafter"/>
</dbReference>
<keyword evidence="4" id="KW-0735">Signal-anchor</keyword>
<evidence type="ECO:0000256" key="7">
    <source>
        <dbReference type="SAM" id="Phobius"/>
    </source>
</evidence>
<dbReference type="InterPro" id="IPR022059">
    <property type="entry name" value="DUF3615"/>
</dbReference>
<keyword evidence="3 7" id="KW-0812">Transmembrane</keyword>